<evidence type="ECO:0000256" key="3">
    <source>
        <dbReference type="ARBA" id="ARBA00022833"/>
    </source>
</evidence>
<comment type="caution">
    <text evidence="11">The sequence shown here is derived from an EMBL/GenBank/DDBJ whole genome shotgun (WGS) entry which is preliminary data.</text>
</comment>
<proteinExistence type="predicted"/>
<evidence type="ECO:0000256" key="4">
    <source>
        <dbReference type="ARBA" id="ARBA00023015"/>
    </source>
</evidence>
<evidence type="ECO:0000256" key="9">
    <source>
        <dbReference type="SAM" id="MobiDB-lite"/>
    </source>
</evidence>
<feature type="region of interest" description="Disordered" evidence="9">
    <location>
        <begin position="361"/>
        <end position="408"/>
    </location>
</feature>
<keyword evidence="4" id="KW-0805">Transcription regulation</keyword>
<keyword evidence="1" id="KW-0479">Metal-binding</keyword>
<feature type="region of interest" description="Disordered" evidence="9">
    <location>
        <begin position="337"/>
        <end position="356"/>
    </location>
</feature>
<evidence type="ECO:0000313" key="11">
    <source>
        <dbReference type="EMBL" id="KAK2087644.1"/>
    </source>
</evidence>
<evidence type="ECO:0000313" key="12">
    <source>
        <dbReference type="Proteomes" id="UP001266305"/>
    </source>
</evidence>
<feature type="compositionally biased region" description="Gly residues" evidence="9">
    <location>
        <begin position="364"/>
        <end position="373"/>
    </location>
</feature>
<keyword evidence="6" id="KW-0804">Transcription</keyword>
<keyword evidence="7" id="KW-0675">Receptor</keyword>
<dbReference type="PROSITE" id="PS51030">
    <property type="entry name" value="NUCLEAR_REC_DBD_2"/>
    <property type="match status" value="1"/>
</dbReference>
<name>A0ABQ9TS96_SAGOE</name>
<evidence type="ECO:0000256" key="8">
    <source>
        <dbReference type="ARBA" id="ARBA00023242"/>
    </source>
</evidence>
<evidence type="ECO:0000256" key="1">
    <source>
        <dbReference type="ARBA" id="ARBA00022723"/>
    </source>
</evidence>
<reference evidence="11 12" key="1">
    <citation type="submission" date="2023-05" db="EMBL/GenBank/DDBJ databases">
        <title>B98-5 Cell Line De Novo Hybrid Assembly: An Optical Mapping Approach.</title>
        <authorList>
            <person name="Kananen K."/>
            <person name="Auerbach J.A."/>
            <person name="Kautto E."/>
            <person name="Blachly J.S."/>
        </authorList>
    </citation>
    <scope>NUCLEOTIDE SEQUENCE [LARGE SCALE GENOMIC DNA]</scope>
    <source>
        <strain evidence="11">B95-8</strain>
        <tissue evidence="11">Cell line</tissue>
    </source>
</reference>
<accession>A0ABQ9TS96</accession>
<dbReference type="Pfam" id="PF00105">
    <property type="entry name" value="zf-C4"/>
    <property type="match status" value="1"/>
</dbReference>
<feature type="compositionally biased region" description="Low complexity" evidence="9">
    <location>
        <begin position="276"/>
        <end position="295"/>
    </location>
</feature>
<dbReference type="EMBL" id="JASSZA010000019">
    <property type="protein sequence ID" value="KAK2087644.1"/>
    <property type="molecule type" value="Genomic_DNA"/>
</dbReference>
<evidence type="ECO:0000256" key="5">
    <source>
        <dbReference type="ARBA" id="ARBA00023125"/>
    </source>
</evidence>
<feature type="compositionally biased region" description="Low complexity" evidence="9">
    <location>
        <begin position="122"/>
        <end position="131"/>
    </location>
</feature>
<dbReference type="Proteomes" id="UP001266305">
    <property type="component" value="Unassembled WGS sequence"/>
</dbReference>
<dbReference type="InterPro" id="IPR050274">
    <property type="entry name" value="Nuclear_hormone_rcpt_NR2"/>
</dbReference>
<dbReference type="InterPro" id="IPR001628">
    <property type="entry name" value="Znf_hrmn_rcpt"/>
</dbReference>
<dbReference type="PRINTS" id="PR00047">
    <property type="entry name" value="STROIDFINGER"/>
</dbReference>
<evidence type="ECO:0000256" key="6">
    <source>
        <dbReference type="ARBA" id="ARBA00023163"/>
    </source>
</evidence>
<dbReference type="PROSITE" id="PS00031">
    <property type="entry name" value="NUCLEAR_REC_DBD_1"/>
    <property type="match status" value="1"/>
</dbReference>
<evidence type="ECO:0000256" key="7">
    <source>
        <dbReference type="ARBA" id="ARBA00023170"/>
    </source>
</evidence>
<dbReference type="PANTHER" id="PTHR24083">
    <property type="entry name" value="NUCLEAR HORMONE RECEPTOR"/>
    <property type="match status" value="1"/>
</dbReference>
<dbReference type="Gene3D" id="3.30.50.10">
    <property type="entry name" value="Erythroid Transcription Factor GATA-1, subunit A"/>
    <property type="match status" value="1"/>
</dbReference>
<feature type="compositionally biased region" description="Basic residues" evidence="9">
    <location>
        <begin position="303"/>
        <end position="316"/>
    </location>
</feature>
<evidence type="ECO:0000259" key="10">
    <source>
        <dbReference type="PROSITE" id="PS51030"/>
    </source>
</evidence>
<feature type="compositionally biased region" description="Low complexity" evidence="9">
    <location>
        <begin position="391"/>
        <end position="400"/>
    </location>
</feature>
<feature type="compositionally biased region" description="Gly residues" evidence="9">
    <location>
        <begin position="158"/>
        <end position="171"/>
    </location>
</feature>
<dbReference type="SUPFAM" id="SSF57716">
    <property type="entry name" value="Glucocorticoid receptor-like (DNA-binding domain)"/>
    <property type="match status" value="1"/>
</dbReference>
<feature type="compositionally biased region" description="Low complexity" evidence="9">
    <location>
        <begin position="240"/>
        <end position="267"/>
    </location>
</feature>
<dbReference type="InterPro" id="IPR013088">
    <property type="entry name" value="Znf_NHR/GATA"/>
</dbReference>
<protein>
    <recommendedName>
        <fullName evidence="10">Nuclear receptor domain-containing protein</fullName>
    </recommendedName>
</protein>
<feature type="compositionally biased region" description="Low complexity" evidence="9">
    <location>
        <begin position="60"/>
        <end position="90"/>
    </location>
</feature>
<keyword evidence="8" id="KW-0539">Nucleus</keyword>
<feature type="region of interest" description="Disordered" evidence="9">
    <location>
        <begin position="1"/>
        <end position="316"/>
    </location>
</feature>
<keyword evidence="3" id="KW-0862">Zinc</keyword>
<gene>
    <name evidence="11" type="ORF">P7K49_033551</name>
</gene>
<dbReference type="SMART" id="SM00399">
    <property type="entry name" value="ZnF_C4"/>
    <property type="match status" value="1"/>
</dbReference>
<feature type="compositionally biased region" description="Low complexity" evidence="9">
    <location>
        <begin position="222"/>
        <end position="231"/>
    </location>
</feature>
<keyword evidence="2" id="KW-0863">Zinc-finger</keyword>
<organism evidence="11 12">
    <name type="scientific">Saguinus oedipus</name>
    <name type="common">Cotton-top tamarin</name>
    <name type="synonym">Oedipomidas oedipus</name>
    <dbReference type="NCBI Taxonomy" id="9490"/>
    <lineage>
        <taxon>Eukaryota</taxon>
        <taxon>Metazoa</taxon>
        <taxon>Chordata</taxon>
        <taxon>Craniata</taxon>
        <taxon>Vertebrata</taxon>
        <taxon>Euteleostomi</taxon>
        <taxon>Mammalia</taxon>
        <taxon>Eutheria</taxon>
        <taxon>Euarchontoglires</taxon>
        <taxon>Primates</taxon>
        <taxon>Haplorrhini</taxon>
        <taxon>Platyrrhini</taxon>
        <taxon>Cebidae</taxon>
        <taxon>Callitrichinae</taxon>
        <taxon>Saguinus</taxon>
    </lineage>
</organism>
<evidence type="ECO:0000256" key="2">
    <source>
        <dbReference type="ARBA" id="ARBA00022771"/>
    </source>
</evidence>
<sequence>MGALPPKARNSGDRPPTSRPRPAGACPPGCHWTPIAALPGTVGLGEVPRGASRVIERTNRAGAAQAPAAARQGARAGAGEGQAPRPRGPALGPHPSRRPDRLAPRAATHALIRAAVAGATSARPQPAARAPAPAPAPRPPREWNAVCQTGRSARPARGVGGCSGPGAGPGQAGAAAAGAAAPEAPAPRPGRPAATVAGAGEPGGRGDRPRRAPAAPPPPPLAAAQLAAKLSPRPPALGWRPAELAAAPGRAAARPEGAPCAARAGPWPARPRRGPRVAGRESSGPPARASSASLPAPGPAPRTRGKFRRGARTGRRKLLQNFFGGCSPCPPRAGAGCAPRVPGGKSAEGAPRPRCPGAMAMVTGGWGGPGGDTNGVDKAGGYPRAAEDDSASPPGAASDAEPGDEERPGLQVDCVVCGDKSSGKHYGVFTCEGCKSFFKRSIRRNLSYTCR</sequence>
<keyword evidence="12" id="KW-1185">Reference proteome</keyword>
<feature type="domain" description="Nuclear receptor" evidence="10">
    <location>
        <begin position="411"/>
        <end position="451"/>
    </location>
</feature>
<keyword evidence="5" id="KW-0238">DNA-binding</keyword>
<feature type="compositionally biased region" description="Low complexity" evidence="9">
    <location>
        <begin position="172"/>
        <end position="183"/>
    </location>
</feature>